<dbReference type="InterPro" id="IPR007016">
    <property type="entry name" value="O-antigen_ligase-rel_domated"/>
</dbReference>
<dbReference type="Pfam" id="PF04932">
    <property type="entry name" value="Wzy_C"/>
    <property type="match status" value="1"/>
</dbReference>
<dbReference type="InterPro" id="IPR051533">
    <property type="entry name" value="WaaL-like"/>
</dbReference>
<evidence type="ECO:0000256" key="1">
    <source>
        <dbReference type="ARBA" id="ARBA00004141"/>
    </source>
</evidence>
<comment type="subcellular location">
    <subcellularLocation>
        <location evidence="1">Membrane</location>
        <topology evidence="1">Multi-pass membrane protein</topology>
    </subcellularLocation>
</comment>
<feature type="transmembrane region" description="Helical" evidence="5">
    <location>
        <begin position="176"/>
        <end position="198"/>
    </location>
</feature>
<organism evidence="7 8">
    <name type="scientific">Streptomyces solicavernae</name>
    <dbReference type="NCBI Taxonomy" id="3043614"/>
    <lineage>
        <taxon>Bacteria</taxon>
        <taxon>Bacillati</taxon>
        <taxon>Actinomycetota</taxon>
        <taxon>Actinomycetes</taxon>
        <taxon>Kitasatosporales</taxon>
        <taxon>Streptomycetaceae</taxon>
        <taxon>Streptomyces</taxon>
    </lineage>
</organism>
<feature type="transmembrane region" description="Helical" evidence="5">
    <location>
        <begin position="427"/>
        <end position="444"/>
    </location>
</feature>
<gene>
    <name evidence="7" type="ORF">QIS99_20000</name>
</gene>
<feature type="transmembrane region" description="Helical" evidence="5">
    <location>
        <begin position="112"/>
        <end position="128"/>
    </location>
</feature>
<feature type="transmembrane region" description="Helical" evidence="5">
    <location>
        <begin position="231"/>
        <end position="248"/>
    </location>
</feature>
<feature type="domain" description="O-antigen ligase-related" evidence="6">
    <location>
        <begin position="218"/>
        <end position="373"/>
    </location>
</feature>
<keyword evidence="8" id="KW-1185">Reference proteome</keyword>
<feature type="transmembrane region" description="Helical" evidence="5">
    <location>
        <begin position="255"/>
        <end position="276"/>
    </location>
</feature>
<dbReference type="EMBL" id="JASCIR010000017">
    <property type="protein sequence ID" value="MDI3388470.1"/>
    <property type="molecule type" value="Genomic_DNA"/>
</dbReference>
<evidence type="ECO:0000259" key="6">
    <source>
        <dbReference type="Pfam" id="PF04932"/>
    </source>
</evidence>
<name>A0ABT6RVV0_9ACTN</name>
<evidence type="ECO:0000256" key="4">
    <source>
        <dbReference type="ARBA" id="ARBA00023136"/>
    </source>
</evidence>
<feature type="transmembrane region" description="Helical" evidence="5">
    <location>
        <begin position="21"/>
        <end position="39"/>
    </location>
</feature>
<proteinExistence type="predicted"/>
<accession>A0ABT6RVV0</accession>
<feature type="transmembrane region" description="Helical" evidence="5">
    <location>
        <begin position="135"/>
        <end position="156"/>
    </location>
</feature>
<evidence type="ECO:0000256" key="5">
    <source>
        <dbReference type="SAM" id="Phobius"/>
    </source>
</evidence>
<keyword evidence="4 5" id="KW-0472">Membrane</keyword>
<reference evidence="7 8" key="1">
    <citation type="submission" date="2023-05" db="EMBL/GenBank/DDBJ databases">
        <title>Draft genome sequence of Streptomyces sp. B-S-A8 isolated from a cave soil in Thailand.</title>
        <authorList>
            <person name="Chamroensaksri N."/>
            <person name="Muangham S."/>
        </authorList>
    </citation>
    <scope>NUCLEOTIDE SEQUENCE [LARGE SCALE GENOMIC DNA]</scope>
    <source>
        <strain evidence="7 8">B-S-A8</strain>
    </source>
</reference>
<keyword evidence="2 5" id="KW-0812">Transmembrane</keyword>
<comment type="caution">
    <text evidence="7">The sequence shown here is derived from an EMBL/GenBank/DDBJ whole genome shotgun (WGS) entry which is preliminary data.</text>
</comment>
<keyword evidence="3 5" id="KW-1133">Transmembrane helix</keyword>
<evidence type="ECO:0000313" key="7">
    <source>
        <dbReference type="EMBL" id="MDI3388470.1"/>
    </source>
</evidence>
<protein>
    <submittedName>
        <fullName evidence="7">O-antigen ligase family protein</fullName>
    </submittedName>
</protein>
<evidence type="ECO:0000256" key="3">
    <source>
        <dbReference type="ARBA" id="ARBA00022989"/>
    </source>
</evidence>
<evidence type="ECO:0000313" key="8">
    <source>
        <dbReference type="Proteomes" id="UP001224661"/>
    </source>
</evidence>
<feature type="transmembrane region" description="Helical" evidence="5">
    <location>
        <begin position="51"/>
        <end position="70"/>
    </location>
</feature>
<feature type="transmembrane region" description="Helical" evidence="5">
    <location>
        <begin position="205"/>
        <end position="225"/>
    </location>
</feature>
<keyword evidence="7" id="KW-0436">Ligase</keyword>
<dbReference type="GO" id="GO:0016874">
    <property type="term" value="F:ligase activity"/>
    <property type="evidence" value="ECO:0007669"/>
    <property type="project" value="UniProtKB-KW"/>
</dbReference>
<feature type="transmembrane region" description="Helical" evidence="5">
    <location>
        <begin position="77"/>
        <end position="100"/>
    </location>
</feature>
<dbReference type="PANTHER" id="PTHR37422:SF13">
    <property type="entry name" value="LIPOPOLYSACCHARIDE BIOSYNTHESIS PROTEIN PA4999-RELATED"/>
    <property type="match status" value="1"/>
</dbReference>
<dbReference type="Proteomes" id="UP001224661">
    <property type="component" value="Unassembled WGS sequence"/>
</dbReference>
<dbReference type="PANTHER" id="PTHR37422">
    <property type="entry name" value="TEICHURONIC ACID BIOSYNTHESIS PROTEIN TUAE"/>
    <property type="match status" value="1"/>
</dbReference>
<dbReference type="RefSeq" id="WP_282514920.1">
    <property type="nucleotide sequence ID" value="NZ_JASCIR010000017.1"/>
</dbReference>
<evidence type="ECO:0000256" key="2">
    <source>
        <dbReference type="ARBA" id="ARBA00022692"/>
    </source>
</evidence>
<feature type="transmembrane region" description="Helical" evidence="5">
    <location>
        <begin position="366"/>
        <end position="385"/>
    </location>
</feature>
<sequence length="452" mass="46553">MADLVLNHPLRASAPPGARRTVGALTLVLLTAPVLLLAVPYTGGDATTVDVTPADVGTALLVGFCSVQVLRGRTRPLSPVAVLVFAAPTVALAVACVTASDPWAALPGLARYLQIFVLIPASVVLLVRDQQAFRVVAASLVLLAAVEGGIGLHQYASGTGASYMGQDIRAVGTFGATDVMGMATVVALGAVVAVALALKPPVPRPAWWLPGLLVTGCLLTVPLVVSFSRGAWIATVLTLLVLISFAGLRRLLQILAGAAAALVVLIGGFGVGSALLNERLSSITQVTDSPDQSVTDRYTMWSAAAGMWQEHPVTGVGLKGFAAHRDAHAGLSLSAGSDTAGAGRDFHRQPLLSPHNMYLLVLSEQGLLGVVGLVGSWLALLVLALRRTWRATFRGCGQGADCGLVAVGLLVWQLIDFLYADIGGPSTALTGIVFGLCAWWALAAPEGAGRHG</sequence>